<feature type="binding site" description="in other chain" evidence="10">
    <location>
        <begin position="143"/>
        <end position="145"/>
    </location>
    <ligand>
        <name>substrate</name>
        <note>ligand shared between dimeric partners</note>
    </ligand>
</feature>
<feature type="site" description="Important for substrate specificity; cannot use PPi as phosphoryl donor" evidence="10">
    <location>
        <position position="122"/>
    </location>
</feature>
<evidence type="ECO:0000256" key="9">
    <source>
        <dbReference type="ARBA" id="ARBA00023152"/>
    </source>
</evidence>
<dbReference type="UniPathway" id="UPA00109">
    <property type="reaction ID" value="UER00182"/>
</dbReference>
<dbReference type="GO" id="GO:0070095">
    <property type="term" value="F:fructose-6-phosphate binding"/>
    <property type="evidence" value="ECO:0007669"/>
    <property type="project" value="TreeGrafter"/>
</dbReference>
<dbReference type="GO" id="GO:0003872">
    <property type="term" value="F:6-phosphofructokinase activity"/>
    <property type="evidence" value="ECO:0007669"/>
    <property type="project" value="UniProtKB-UniRule"/>
</dbReference>
<sequence length="366" mass="39077">MNPSTDVERIGVLTGGGDCPGLNAAIRAVVKPAIYEHDIEVIGIEDGYNGLVQDKMTPLGWDDVSGILAQGGTILGASNKANPFKYYPPDNETKKATDMSEQCVKNFEDAGLDALVCIGGDGTLTIANKLQDLGIPVVGIPKTIDNDVVETDVTFGFGTAVQIVANAVDRIHTTAQSHQRVMVIETMGRYTGWLALNGGMAGGGDIILIPEIEYSIENVCNAIRERHQMGRRFSIVVVAEGVKTPSGEFVERGHVEDSYDQRRLGGISKYLADEIEERTGDETRATILGHVQRGGTPIARDRLLATLLGHEALNAAADGNFGTMAALRGTKTETVSLDKVAGRQRRVDPSGDLVETARAVATYLGD</sequence>
<feature type="binding site" evidence="10">
    <location>
        <begin position="80"/>
        <end position="81"/>
    </location>
    <ligand>
        <name>ATP</name>
        <dbReference type="ChEBI" id="CHEBI:30616"/>
    </ligand>
</feature>
<evidence type="ECO:0000313" key="13">
    <source>
        <dbReference type="Proteomes" id="UP000070175"/>
    </source>
</evidence>
<dbReference type="FunFam" id="3.40.50.460:FF:000002">
    <property type="entry name" value="ATP-dependent 6-phosphofructokinase"/>
    <property type="match status" value="1"/>
</dbReference>
<comment type="catalytic activity">
    <reaction evidence="10">
        <text>beta-D-fructose 6-phosphate + ATP = beta-D-fructose 1,6-bisphosphate + ADP + H(+)</text>
        <dbReference type="Rhea" id="RHEA:16109"/>
        <dbReference type="ChEBI" id="CHEBI:15378"/>
        <dbReference type="ChEBI" id="CHEBI:30616"/>
        <dbReference type="ChEBI" id="CHEBI:32966"/>
        <dbReference type="ChEBI" id="CHEBI:57634"/>
        <dbReference type="ChEBI" id="CHEBI:456216"/>
        <dbReference type="EC" id="2.7.1.11"/>
    </reaction>
</comment>
<feature type="binding site" description="in other chain" evidence="10">
    <location>
        <begin position="290"/>
        <end position="293"/>
    </location>
    <ligand>
        <name>substrate</name>
        <note>ligand shared between dimeric partners</note>
    </ligand>
</feature>
<dbReference type="InterPro" id="IPR035966">
    <property type="entry name" value="PKF_sf"/>
</dbReference>
<keyword evidence="6 10" id="KW-0479">Metal-binding</keyword>
<comment type="caution">
    <text evidence="10">Lacks conserved residue(s) required for the propagation of feature annotation.</text>
</comment>
<dbReference type="HAMAP" id="MF_01976">
    <property type="entry name" value="Phosphofructokinase_III"/>
    <property type="match status" value="1"/>
</dbReference>
<feature type="binding site" evidence="10">
    <location>
        <position position="17"/>
    </location>
    <ligand>
        <name>ATP</name>
        <dbReference type="ChEBI" id="CHEBI:30616"/>
    </ligand>
</feature>
<dbReference type="GO" id="GO:0006002">
    <property type="term" value="P:fructose 6-phosphate metabolic process"/>
    <property type="evidence" value="ECO:0007669"/>
    <property type="project" value="InterPro"/>
</dbReference>
<dbReference type="GO" id="GO:0016208">
    <property type="term" value="F:AMP binding"/>
    <property type="evidence" value="ECO:0007669"/>
    <property type="project" value="TreeGrafter"/>
</dbReference>
<dbReference type="GO" id="GO:0047334">
    <property type="term" value="F:diphosphate-fructose-6-phosphate 1-phosphotransferase activity"/>
    <property type="evidence" value="ECO:0007669"/>
    <property type="project" value="InterPro"/>
</dbReference>
<keyword evidence="10" id="KW-0547">Nucleotide-binding</keyword>
<evidence type="ECO:0000256" key="2">
    <source>
        <dbReference type="ARBA" id="ARBA00004496"/>
    </source>
</evidence>
<accession>A0A133VQR8</accession>
<dbReference type="GO" id="GO:0046872">
    <property type="term" value="F:metal ion binding"/>
    <property type="evidence" value="ECO:0007669"/>
    <property type="project" value="UniProtKB-KW"/>
</dbReference>
<keyword evidence="5 10" id="KW-0808">Transferase</keyword>
<dbReference type="Gene3D" id="3.40.50.450">
    <property type="match status" value="1"/>
</dbReference>
<dbReference type="PIRSF" id="PIRSF000532">
    <property type="entry name" value="ATP_PFK_prok"/>
    <property type="match status" value="1"/>
</dbReference>
<evidence type="ECO:0000256" key="7">
    <source>
        <dbReference type="ARBA" id="ARBA00022777"/>
    </source>
</evidence>
<dbReference type="NCBIfam" id="NF002872">
    <property type="entry name" value="PRK03202.1"/>
    <property type="match status" value="1"/>
</dbReference>
<feature type="binding site" evidence="10">
    <location>
        <position position="180"/>
    </location>
    <ligand>
        <name>substrate</name>
        <note>ligand shared between dimeric partners</note>
    </ligand>
</feature>
<dbReference type="EC" id="2.7.1.11" evidence="10"/>
<dbReference type="AlphaFoldDB" id="A0A133VQR8"/>
<dbReference type="PANTHER" id="PTHR13697">
    <property type="entry name" value="PHOSPHOFRUCTOKINASE"/>
    <property type="match status" value="1"/>
</dbReference>
<evidence type="ECO:0000256" key="5">
    <source>
        <dbReference type="ARBA" id="ARBA00022679"/>
    </source>
</evidence>
<keyword evidence="13" id="KW-1185">Reference proteome</keyword>
<dbReference type="Pfam" id="PF00365">
    <property type="entry name" value="PFK"/>
    <property type="match status" value="1"/>
</dbReference>
<comment type="subcellular location">
    <subcellularLocation>
        <location evidence="2 10">Cytoplasm</location>
    </subcellularLocation>
</comment>
<dbReference type="GO" id="GO:0042802">
    <property type="term" value="F:identical protein binding"/>
    <property type="evidence" value="ECO:0007669"/>
    <property type="project" value="TreeGrafter"/>
</dbReference>
<dbReference type="EMBL" id="LHYJ01000002">
    <property type="protein sequence ID" value="KXB08799.1"/>
    <property type="molecule type" value="Genomic_DNA"/>
</dbReference>
<keyword evidence="10" id="KW-0067">ATP-binding</keyword>
<keyword evidence="7 10" id="KW-0418">Kinase</keyword>
<comment type="subunit">
    <text evidence="10">Homodimer or homotetramer.</text>
</comment>
<evidence type="ECO:0000256" key="1">
    <source>
        <dbReference type="ARBA" id="ARBA00001946"/>
    </source>
</evidence>
<dbReference type="GO" id="GO:0061621">
    <property type="term" value="P:canonical glycolysis"/>
    <property type="evidence" value="ECO:0007669"/>
    <property type="project" value="TreeGrafter"/>
</dbReference>
<gene>
    <name evidence="10" type="primary">pfkA</name>
    <name evidence="12" type="ORF">AKJ56_00240</name>
</gene>
<feature type="domain" description="Phosphofructokinase" evidence="11">
    <location>
        <begin position="9"/>
        <end position="315"/>
    </location>
</feature>
<feature type="active site" description="Proton acceptor" evidence="10">
    <location>
        <position position="145"/>
    </location>
</feature>
<feature type="binding site" evidence="10">
    <location>
        <begin position="120"/>
        <end position="123"/>
    </location>
    <ligand>
        <name>ATP</name>
        <dbReference type="ChEBI" id="CHEBI:30616"/>
    </ligand>
</feature>
<feature type="binding site" evidence="10">
    <location>
        <position position="284"/>
    </location>
    <ligand>
        <name>substrate</name>
        <note>ligand shared between dimeric partners</note>
    </ligand>
</feature>
<reference evidence="12 13" key="1">
    <citation type="journal article" date="2016" name="Sci. Rep.">
        <title>Metabolic traits of an uncultured archaeal lineage -MSBL1- from brine pools of the Red Sea.</title>
        <authorList>
            <person name="Mwirichia R."/>
            <person name="Alam I."/>
            <person name="Rashid M."/>
            <person name="Vinu M."/>
            <person name="Ba-Alawi W."/>
            <person name="Anthony Kamau A."/>
            <person name="Kamanda Ngugi D."/>
            <person name="Goker M."/>
            <person name="Klenk H.P."/>
            <person name="Bajic V."/>
            <person name="Stingl U."/>
        </authorList>
    </citation>
    <scope>NUCLEOTIDE SEQUENCE [LARGE SCALE GENOMIC DNA]</scope>
    <source>
        <strain evidence="12">SCGC-AAA382N08</strain>
    </source>
</reference>
<dbReference type="InterPro" id="IPR022953">
    <property type="entry name" value="ATP_PFK"/>
</dbReference>
<dbReference type="GO" id="GO:0005945">
    <property type="term" value="C:6-phosphofructokinase complex"/>
    <property type="evidence" value="ECO:0007669"/>
    <property type="project" value="TreeGrafter"/>
</dbReference>
<keyword evidence="8 10" id="KW-0460">Magnesium</keyword>
<keyword evidence="9 10" id="KW-0324">Glycolysis</keyword>
<name>A0A133VQR8_9EURY</name>
<feature type="binding site" description="in other chain" evidence="10">
    <location>
        <begin position="187"/>
        <end position="189"/>
    </location>
    <ligand>
        <name>substrate</name>
        <note>ligand shared between dimeric partners</note>
    </ligand>
</feature>
<comment type="similarity">
    <text evidence="10">Belongs to the phosphofructokinase type A (PFKA) family. Mixed-substrate PFK group III subfamily.</text>
</comment>
<protein>
    <recommendedName>
        <fullName evidence="10">ATP-dependent 6-phosphofructokinase</fullName>
        <shortName evidence="10">ATP-PFK</shortName>
        <shortName evidence="10">Phosphofructokinase</shortName>
        <ecNumber evidence="10">2.7.1.11</ecNumber>
    </recommendedName>
    <alternativeName>
        <fullName evidence="10">Phosphohexokinase</fullName>
    </alternativeName>
</protein>
<feature type="binding site" evidence="10">
    <location>
        <position position="121"/>
    </location>
    <ligand>
        <name>Mg(2+)</name>
        <dbReference type="ChEBI" id="CHEBI:18420"/>
        <note>catalytic</note>
    </ligand>
</feature>
<dbReference type="PATRIC" id="fig|1698285.3.peg.214"/>
<dbReference type="PRINTS" id="PR00476">
    <property type="entry name" value="PHFRCTKINASE"/>
</dbReference>
<evidence type="ECO:0000256" key="6">
    <source>
        <dbReference type="ARBA" id="ARBA00022723"/>
    </source>
</evidence>
<evidence type="ECO:0000313" key="12">
    <source>
        <dbReference type="EMBL" id="KXB08799.1"/>
    </source>
</evidence>
<evidence type="ECO:0000256" key="10">
    <source>
        <dbReference type="HAMAP-Rule" id="MF_01976"/>
    </source>
</evidence>
<organism evidence="12 13">
    <name type="scientific">candidate division MSBL1 archaeon SCGC-AAA382N08</name>
    <dbReference type="NCBI Taxonomy" id="1698285"/>
    <lineage>
        <taxon>Archaea</taxon>
        <taxon>Methanobacteriati</taxon>
        <taxon>Methanobacteriota</taxon>
        <taxon>candidate division MSBL1</taxon>
    </lineage>
</organism>
<dbReference type="GO" id="GO:0030388">
    <property type="term" value="P:fructose 1,6-bisphosphate metabolic process"/>
    <property type="evidence" value="ECO:0007669"/>
    <property type="project" value="TreeGrafter"/>
</dbReference>
<comment type="pathway">
    <text evidence="3 10">Carbohydrate degradation; glycolysis; D-glyceraldehyde 3-phosphate and glycerone phosphate from D-glucose: step 3/4.</text>
</comment>
<dbReference type="InterPro" id="IPR012829">
    <property type="entry name" value="Phosphofructokinase_III"/>
</dbReference>
<evidence type="ECO:0000256" key="4">
    <source>
        <dbReference type="ARBA" id="ARBA00022490"/>
    </source>
</evidence>
<evidence type="ECO:0000256" key="8">
    <source>
        <dbReference type="ARBA" id="ARBA00022842"/>
    </source>
</evidence>
<dbReference type="GO" id="GO:0005524">
    <property type="term" value="F:ATP binding"/>
    <property type="evidence" value="ECO:0007669"/>
    <property type="project" value="UniProtKB-KW"/>
</dbReference>
<evidence type="ECO:0000259" key="11">
    <source>
        <dbReference type="Pfam" id="PF00365"/>
    </source>
</evidence>
<proteinExistence type="inferred from homology"/>
<dbReference type="InterPro" id="IPR000023">
    <property type="entry name" value="Phosphofructokinase_dom"/>
</dbReference>
<feature type="binding site" description="in other chain" evidence="10">
    <location>
        <position position="240"/>
    </location>
    <ligand>
        <name>substrate</name>
        <note>ligand shared between dimeric partners</note>
    </ligand>
</feature>
<dbReference type="SUPFAM" id="SSF53784">
    <property type="entry name" value="Phosphofructokinase"/>
    <property type="match status" value="1"/>
</dbReference>
<comment type="caution">
    <text evidence="12">The sequence shown here is derived from an EMBL/GenBank/DDBJ whole genome shotgun (WGS) entry which is preliminary data.</text>
</comment>
<dbReference type="PANTHER" id="PTHR13697:SF52">
    <property type="entry name" value="ATP-DEPENDENT 6-PHOSPHOFRUCTOKINASE 3"/>
    <property type="match status" value="1"/>
</dbReference>
<dbReference type="PROSITE" id="PS00433">
    <property type="entry name" value="PHOSPHOFRUCTOKINASE"/>
    <property type="match status" value="1"/>
</dbReference>
<dbReference type="Gene3D" id="3.40.50.460">
    <property type="entry name" value="Phosphofructokinase domain"/>
    <property type="match status" value="1"/>
</dbReference>
<dbReference type="Proteomes" id="UP000070175">
    <property type="component" value="Unassembled WGS sequence"/>
</dbReference>
<dbReference type="GO" id="GO:0048029">
    <property type="term" value="F:monosaccharide binding"/>
    <property type="evidence" value="ECO:0007669"/>
    <property type="project" value="TreeGrafter"/>
</dbReference>
<dbReference type="NCBIfam" id="TIGR02483">
    <property type="entry name" value="PFK_mixed"/>
    <property type="match status" value="1"/>
</dbReference>
<dbReference type="InterPro" id="IPR015912">
    <property type="entry name" value="Phosphofructokinase_CS"/>
</dbReference>
<evidence type="ECO:0000256" key="3">
    <source>
        <dbReference type="ARBA" id="ARBA00004679"/>
    </source>
</evidence>
<comment type="cofactor">
    <cofactor evidence="1 10">
        <name>Mg(2+)</name>
        <dbReference type="ChEBI" id="CHEBI:18420"/>
    </cofactor>
</comment>
<dbReference type="InterPro" id="IPR012003">
    <property type="entry name" value="ATP_PFK_prok-type"/>
</dbReference>
<keyword evidence="4 10" id="KW-0963">Cytoplasm</keyword>
<comment type="function">
    <text evidence="10">Catalyzes the phosphorylation of D-fructose 6-phosphate to fructose 1,6-bisphosphate by ATP, the first committing step of glycolysis.</text>
</comment>